<dbReference type="RefSeq" id="WP_114585945.1">
    <property type="nucleotide sequence ID" value="NZ_CP031148.1"/>
</dbReference>
<dbReference type="GO" id="GO:0006633">
    <property type="term" value="P:fatty acid biosynthetic process"/>
    <property type="evidence" value="ECO:0007669"/>
    <property type="project" value="TreeGrafter"/>
</dbReference>
<evidence type="ECO:0000313" key="5">
    <source>
        <dbReference type="Proteomes" id="UP000252985"/>
    </source>
</evidence>
<dbReference type="KEGG" id="haj:DU500_10425"/>
<dbReference type="AlphaFoldDB" id="A0A345EDB3"/>
<dbReference type="PANTHER" id="PTHR43437">
    <property type="entry name" value="HYDROXYACYL-THIOESTER DEHYDRATASE TYPE 2, MITOCHONDRIAL-RELATED"/>
    <property type="match status" value="1"/>
</dbReference>
<dbReference type="PANTHER" id="PTHR43437:SF3">
    <property type="entry name" value="HYDROXYACYL-THIOESTER DEHYDRATASE TYPE 2, MITOCHONDRIAL"/>
    <property type="match status" value="1"/>
</dbReference>
<dbReference type="InterPro" id="IPR002539">
    <property type="entry name" value="MaoC-like_dom"/>
</dbReference>
<feature type="region of interest" description="Disordered" evidence="1">
    <location>
        <begin position="44"/>
        <end position="63"/>
    </location>
</feature>
<proteinExistence type="predicted"/>
<dbReference type="Proteomes" id="UP000253273">
    <property type="component" value="Chromosome"/>
</dbReference>
<dbReference type="GO" id="GO:0019171">
    <property type="term" value="F:(3R)-hydroxyacyl-[acyl-carrier-protein] dehydratase activity"/>
    <property type="evidence" value="ECO:0007669"/>
    <property type="project" value="TreeGrafter"/>
</dbReference>
<dbReference type="InterPro" id="IPR050965">
    <property type="entry name" value="UPF0336/Enoyl-CoA_hydratase"/>
</dbReference>
<evidence type="ECO:0000259" key="2">
    <source>
        <dbReference type="Pfam" id="PF01575"/>
    </source>
</evidence>
<organism evidence="4 5">
    <name type="scientific">Haloplanus rubicundus</name>
    <dbReference type="NCBI Taxonomy" id="1547898"/>
    <lineage>
        <taxon>Archaea</taxon>
        <taxon>Methanobacteriati</taxon>
        <taxon>Methanobacteriota</taxon>
        <taxon>Stenosarchaea group</taxon>
        <taxon>Halobacteria</taxon>
        <taxon>Halobacteriales</taxon>
        <taxon>Haloferacaceae</taxon>
        <taxon>Haloplanus</taxon>
    </lineage>
</organism>
<name>A0A345EDB3_9EURY</name>
<dbReference type="GeneID" id="37287348"/>
<dbReference type="KEGG" id="haq:DU484_10180"/>
<evidence type="ECO:0000313" key="3">
    <source>
        <dbReference type="EMBL" id="AXG06811.1"/>
    </source>
</evidence>
<dbReference type="InterPro" id="IPR029069">
    <property type="entry name" value="HotDog_dom_sf"/>
</dbReference>
<sequence>MPERTTTSMSEVTDTWLQSQKHFSNSVEHFYNSMMAANRAMFPTFADGENGEDERQPASSPELTYSKAEWTFEHSDEGDGVVGVGDRIRFSKRLTEEEIQVFADASGDTNRLHLDSDFAEQTRFGRQIVHGTLVSGVISAALARLPGLTIYLSQDLQFLGPVDIGETVTAICEVVEDLGDGRYRLTTVVEDEDGETVIDGEAIVLIDEVPEDALDEVDA</sequence>
<evidence type="ECO:0000313" key="6">
    <source>
        <dbReference type="Proteomes" id="UP000253273"/>
    </source>
</evidence>
<evidence type="ECO:0000256" key="1">
    <source>
        <dbReference type="SAM" id="MobiDB-lite"/>
    </source>
</evidence>
<gene>
    <name evidence="4" type="ORF">DU484_10180</name>
    <name evidence="3" type="ORF">DU500_10425</name>
</gene>
<dbReference type="Proteomes" id="UP000252985">
    <property type="component" value="Chromosome"/>
</dbReference>
<dbReference type="SUPFAM" id="SSF54637">
    <property type="entry name" value="Thioesterase/thiol ester dehydrase-isomerase"/>
    <property type="match status" value="1"/>
</dbReference>
<keyword evidence="6" id="KW-1185">Reference proteome</keyword>
<feature type="domain" description="MaoC-like" evidence="2">
    <location>
        <begin position="91"/>
        <end position="180"/>
    </location>
</feature>
<reference evidence="4 5" key="1">
    <citation type="submission" date="2018-07" db="EMBL/GenBank/DDBJ databases">
        <title>Genome sequences of Haloplanus sp. CBA1112.</title>
        <authorList>
            <person name="Kim Y.B."/>
            <person name="Roh S.W."/>
        </authorList>
    </citation>
    <scope>NUCLEOTIDE SEQUENCE [LARGE SCALE GENOMIC DNA]</scope>
    <source>
        <strain evidence="4 5">CBA1112</strain>
    </source>
</reference>
<dbReference type="Gene3D" id="3.10.129.10">
    <property type="entry name" value="Hotdog Thioesterase"/>
    <property type="match status" value="1"/>
</dbReference>
<protein>
    <submittedName>
        <fullName evidence="4">Acyl dehydratase</fullName>
    </submittedName>
</protein>
<dbReference type="CDD" id="cd03449">
    <property type="entry name" value="R_hydratase"/>
    <property type="match status" value="1"/>
</dbReference>
<dbReference type="EMBL" id="CP031148">
    <property type="protein sequence ID" value="AXG10185.1"/>
    <property type="molecule type" value="Genomic_DNA"/>
</dbReference>
<accession>A0A345E3N9</accession>
<evidence type="ECO:0000313" key="4">
    <source>
        <dbReference type="EMBL" id="AXG10185.1"/>
    </source>
</evidence>
<accession>A0A345EDB3</accession>
<reference evidence="3 6" key="2">
    <citation type="submission" date="2018-07" db="EMBL/GenBank/DDBJ databases">
        <title>Genome sequences of Haloplanus sp. CBA1113.</title>
        <authorList>
            <person name="Kim Y.B."/>
            <person name="Roh S.W."/>
        </authorList>
    </citation>
    <scope>NUCLEOTIDE SEQUENCE [LARGE SCALE GENOMIC DNA]</scope>
    <source>
        <strain evidence="3 6">CBA1113</strain>
    </source>
</reference>
<dbReference type="Pfam" id="PF01575">
    <property type="entry name" value="MaoC_dehydratas"/>
    <property type="match status" value="1"/>
</dbReference>
<dbReference type="EMBL" id="CP031150">
    <property type="protein sequence ID" value="AXG06811.1"/>
    <property type="molecule type" value="Genomic_DNA"/>
</dbReference>